<keyword evidence="8" id="KW-1185">Reference proteome</keyword>
<dbReference type="InterPro" id="IPR036855">
    <property type="entry name" value="Znf_CCCH_sf"/>
</dbReference>
<name>A0AAD5KVJ3_9FUNG</name>
<keyword evidence="3 4" id="KW-0862">Zinc</keyword>
<reference evidence="7" key="1">
    <citation type="journal article" date="2022" name="IScience">
        <title>Evolution of zygomycete secretomes and the origins of terrestrial fungal ecologies.</title>
        <authorList>
            <person name="Chang Y."/>
            <person name="Wang Y."/>
            <person name="Mondo S."/>
            <person name="Ahrendt S."/>
            <person name="Andreopoulos W."/>
            <person name="Barry K."/>
            <person name="Beard J."/>
            <person name="Benny G.L."/>
            <person name="Blankenship S."/>
            <person name="Bonito G."/>
            <person name="Cuomo C."/>
            <person name="Desiro A."/>
            <person name="Gervers K.A."/>
            <person name="Hundley H."/>
            <person name="Kuo A."/>
            <person name="LaButti K."/>
            <person name="Lang B.F."/>
            <person name="Lipzen A."/>
            <person name="O'Donnell K."/>
            <person name="Pangilinan J."/>
            <person name="Reynolds N."/>
            <person name="Sandor L."/>
            <person name="Smith M.E."/>
            <person name="Tsang A."/>
            <person name="Grigoriev I.V."/>
            <person name="Stajich J.E."/>
            <person name="Spatafora J.W."/>
        </authorList>
    </citation>
    <scope>NUCLEOTIDE SEQUENCE</scope>
    <source>
        <strain evidence="7">RSA 2281</strain>
    </source>
</reference>
<evidence type="ECO:0000256" key="3">
    <source>
        <dbReference type="ARBA" id="ARBA00022833"/>
    </source>
</evidence>
<dbReference type="GO" id="GO:0008270">
    <property type="term" value="F:zinc ion binding"/>
    <property type="evidence" value="ECO:0007669"/>
    <property type="project" value="UniProtKB-KW"/>
</dbReference>
<dbReference type="EMBL" id="JAIXMP010000002">
    <property type="protein sequence ID" value="KAI9276815.1"/>
    <property type="molecule type" value="Genomic_DNA"/>
</dbReference>
<evidence type="ECO:0000313" key="7">
    <source>
        <dbReference type="EMBL" id="KAI9276815.1"/>
    </source>
</evidence>
<keyword evidence="2 4" id="KW-0863">Zinc-finger</keyword>
<feature type="zinc finger region" description="C3H1-type" evidence="4">
    <location>
        <begin position="9"/>
        <end position="36"/>
    </location>
</feature>
<dbReference type="SUPFAM" id="SSF90229">
    <property type="entry name" value="CCCH zinc finger"/>
    <property type="match status" value="1"/>
</dbReference>
<dbReference type="SMART" id="SM00356">
    <property type="entry name" value="ZnF_C3H1"/>
    <property type="match status" value="1"/>
</dbReference>
<dbReference type="InterPro" id="IPR000571">
    <property type="entry name" value="Znf_CCCH"/>
</dbReference>
<evidence type="ECO:0000256" key="2">
    <source>
        <dbReference type="ARBA" id="ARBA00022771"/>
    </source>
</evidence>
<dbReference type="Proteomes" id="UP001209540">
    <property type="component" value="Unassembled WGS sequence"/>
</dbReference>
<evidence type="ECO:0000256" key="5">
    <source>
        <dbReference type="SAM" id="MobiDB-lite"/>
    </source>
</evidence>
<reference evidence="7" key="2">
    <citation type="submission" date="2023-02" db="EMBL/GenBank/DDBJ databases">
        <authorList>
            <consortium name="DOE Joint Genome Institute"/>
            <person name="Mondo S.J."/>
            <person name="Chang Y."/>
            <person name="Wang Y."/>
            <person name="Ahrendt S."/>
            <person name="Andreopoulos W."/>
            <person name="Barry K."/>
            <person name="Beard J."/>
            <person name="Benny G.L."/>
            <person name="Blankenship S."/>
            <person name="Bonito G."/>
            <person name="Cuomo C."/>
            <person name="Desiro A."/>
            <person name="Gervers K.A."/>
            <person name="Hundley H."/>
            <person name="Kuo A."/>
            <person name="LaButti K."/>
            <person name="Lang B.F."/>
            <person name="Lipzen A."/>
            <person name="O'Donnell K."/>
            <person name="Pangilinan J."/>
            <person name="Reynolds N."/>
            <person name="Sandor L."/>
            <person name="Smith M.W."/>
            <person name="Tsang A."/>
            <person name="Grigoriev I.V."/>
            <person name="Stajich J.E."/>
            <person name="Spatafora J.W."/>
        </authorList>
    </citation>
    <scope>NUCLEOTIDE SEQUENCE</scope>
    <source>
        <strain evidence="7">RSA 2281</strain>
    </source>
</reference>
<feature type="region of interest" description="Disordered" evidence="5">
    <location>
        <begin position="69"/>
        <end position="148"/>
    </location>
</feature>
<dbReference type="Pfam" id="PF18345">
    <property type="entry name" value="zf_CCCH_4"/>
    <property type="match status" value="1"/>
</dbReference>
<proteinExistence type="predicted"/>
<accession>A0AAD5KVJ3</accession>
<evidence type="ECO:0000256" key="1">
    <source>
        <dbReference type="ARBA" id="ARBA00022723"/>
    </source>
</evidence>
<gene>
    <name evidence="7" type="ORF">BDA99DRAFT_119235</name>
</gene>
<comment type="caution">
    <text evidence="7">The sequence shown here is derived from an EMBL/GenBank/DDBJ whole genome shotgun (WGS) entry which is preliminary data.</text>
</comment>
<evidence type="ECO:0000313" key="8">
    <source>
        <dbReference type="Proteomes" id="UP001209540"/>
    </source>
</evidence>
<dbReference type="PROSITE" id="PS50103">
    <property type="entry name" value="ZF_C3H1"/>
    <property type="match status" value="1"/>
</dbReference>
<protein>
    <recommendedName>
        <fullName evidence="6">C3H1-type domain-containing protein</fullName>
    </recommendedName>
</protein>
<keyword evidence="1 4" id="KW-0479">Metal-binding</keyword>
<dbReference type="Gene3D" id="4.10.1000.10">
    <property type="entry name" value="Zinc finger, CCCH-type"/>
    <property type="match status" value="1"/>
</dbReference>
<sequence>MYTNAHSTKRFPTACRFFSQGNCRAGEECLFAHILPIKGIPNNASHQVLFGDMDELDAILINHDHNNGESPLVVTEETNATTAATTTSSATTPTSTTPISQQQQQQQQTHQRSSISSNSDSQSLHKTIRDFEMGQLEKNYTPYYQPPR</sequence>
<evidence type="ECO:0000259" key="6">
    <source>
        <dbReference type="PROSITE" id="PS50103"/>
    </source>
</evidence>
<dbReference type="AlphaFoldDB" id="A0AAD5KVJ3"/>
<feature type="compositionally biased region" description="Low complexity" evidence="5">
    <location>
        <begin position="80"/>
        <end position="122"/>
    </location>
</feature>
<evidence type="ECO:0000256" key="4">
    <source>
        <dbReference type="PROSITE-ProRule" id="PRU00723"/>
    </source>
</evidence>
<feature type="domain" description="C3H1-type" evidence="6">
    <location>
        <begin position="9"/>
        <end position="36"/>
    </location>
</feature>
<organism evidence="7 8">
    <name type="scientific">Phascolomyces articulosus</name>
    <dbReference type="NCBI Taxonomy" id="60185"/>
    <lineage>
        <taxon>Eukaryota</taxon>
        <taxon>Fungi</taxon>
        <taxon>Fungi incertae sedis</taxon>
        <taxon>Mucoromycota</taxon>
        <taxon>Mucoromycotina</taxon>
        <taxon>Mucoromycetes</taxon>
        <taxon>Mucorales</taxon>
        <taxon>Lichtheimiaceae</taxon>
        <taxon>Phascolomyces</taxon>
    </lineage>
</organism>